<feature type="transmembrane region" description="Helical" evidence="5">
    <location>
        <begin position="131"/>
        <end position="159"/>
    </location>
</feature>
<reference evidence="6" key="2">
    <citation type="submission" date="2011-01" db="EMBL/GenBank/DDBJ databases">
        <title>The Non-contiguous Finished genome of Clostridium papyrosolvens.</title>
        <authorList>
            <person name="Lucas S."/>
            <person name="Copeland A."/>
            <person name="Lapidus A."/>
            <person name="Cheng J.-F."/>
            <person name="Goodwin L."/>
            <person name="Pitluck S."/>
            <person name="Misra M."/>
            <person name="Chertkov O."/>
            <person name="Detter J.C."/>
            <person name="Han C."/>
            <person name="Tapia R."/>
            <person name="Land M."/>
            <person name="Hauser L."/>
            <person name="Kyrpides N."/>
            <person name="Ivanova N."/>
            <person name="Pagani I."/>
            <person name="Mouttaki H."/>
            <person name="He Z."/>
            <person name="Zhou J."/>
            <person name="Hemme C.L."/>
            <person name="Woyke T."/>
        </authorList>
    </citation>
    <scope>NUCLEOTIDE SEQUENCE [LARGE SCALE GENOMIC DNA]</scope>
    <source>
        <strain evidence="6">DSM 2782</strain>
    </source>
</reference>
<dbReference type="InterPro" id="IPR007318">
    <property type="entry name" value="Phopholipid_MeTrfase"/>
</dbReference>
<reference evidence="6" key="1">
    <citation type="submission" date="2009-07" db="EMBL/GenBank/DDBJ databases">
        <authorList>
            <consortium name="US DOE Joint Genome Institute (JGI-PGF)"/>
            <person name="Lucas S."/>
            <person name="Copeland A."/>
            <person name="Lapidus A."/>
            <person name="Glavina del Rio T."/>
            <person name="Tice H."/>
            <person name="Bruce D."/>
            <person name="Goodwin L."/>
            <person name="Pitluck S."/>
            <person name="Larimer F."/>
            <person name="Land M.L."/>
            <person name="Mouttaki H."/>
            <person name="He Z."/>
            <person name="Zhou J."/>
            <person name="Hemme C.L."/>
        </authorList>
    </citation>
    <scope>NUCLEOTIDE SEQUENCE</scope>
    <source>
        <strain evidence="6">DSM 2782</strain>
    </source>
</reference>
<keyword evidence="6" id="KW-0489">Methyltransferase</keyword>
<dbReference type="Pfam" id="PF04191">
    <property type="entry name" value="PEMT"/>
    <property type="match status" value="1"/>
</dbReference>
<evidence type="ECO:0000256" key="1">
    <source>
        <dbReference type="ARBA" id="ARBA00004127"/>
    </source>
</evidence>
<dbReference type="PANTHER" id="PTHR12714:SF11">
    <property type="entry name" value="PROTEIN C-TERMINAL S-ISOPRENYLCYSTEINE CARBOXYL O-METHYLTRANSFERASE"/>
    <property type="match status" value="1"/>
</dbReference>
<dbReference type="AlphaFoldDB" id="F1T946"/>
<feature type="transmembrane region" description="Helical" evidence="5">
    <location>
        <begin position="188"/>
        <end position="209"/>
    </location>
</feature>
<accession>F1T946</accession>
<protein>
    <submittedName>
        <fullName evidence="6">Isoprenylcysteine carboxyl methyltransferase</fullName>
    </submittedName>
</protein>
<dbReference type="GO" id="GO:0032259">
    <property type="term" value="P:methylation"/>
    <property type="evidence" value="ECO:0007669"/>
    <property type="project" value="UniProtKB-KW"/>
</dbReference>
<dbReference type="OrthoDB" id="5471300at2"/>
<sequence>MLKYEEKFHFDKNYKKLQNGGFVHKAIALVWGITGYVLLYYLFKYIFNCIGDFQPWNNFKILLNIGDVKLIKSDLAYFVWGLIIACYGTIRLSKITSQNHSAKNKENSIPHKLLTTGYYTKVRHPMYGTFIILEAGFLLSLRSFTGMIIALIVVMVQYVNAGFEEKKRLIPIFGEEYNQYTKKVSHRLLTRPEIIVLILALLLSGAGFIN</sequence>
<organism evidence="6 7">
    <name type="scientific">Ruminiclostridium papyrosolvens DSM 2782</name>
    <dbReference type="NCBI Taxonomy" id="588581"/>
    <lineage>
        <taxon>Bacteria</taxon>
        <taxon>Bacillati</taxon>
        <taxon>Bacillota</taxon>
        <taxon>Clostridia</taxon>
        <taxon>Eubacteriales</taxon>
        <taxon>Oscillospiraceae</taxon>
        <taxon>Ruminiclostridium</taxon>
    </lineage>
</organism>
<gene>
    <name evidence="6" type="ORF">Cpap_3457</name>
</gene>
<dbReference type="Proteomes" id="UP000003860">
    <property type="component" value="Unassembled WGS sequence"/>
</dbReference>
<dbReference type="EMBL" id="ACXX02000002">
    <property type="protein sequence ID" value="EGD49028.1"/>
    <property type="molecule type" value="Genomic_DNA"/>
</dbReference>
<feature type="transmembrane region" description="Helical" evidence="5">
    <location>
        <begin position="75"/>
        <end position="93"/>
    </location>
</feature>
<evidence type="ECO:0000313" key="6">
    <source>
        <dbReference type="EMBL" id="EGD49028.1"/>
    </source>
</evidence>
<evidence type="ECO:0000313" key="7">
    <source>
        <dbReference type="Proteomes" id="UP000003860"/>
    </source>
</evidence>
<evidence type="ECO:0000256" key="4">
    <source>
        <dbReference type="ARBA" id="ARBA00023136"/>
    </source>
</evidence>
<proteinExistence type="predicted"/>
<dbReference type="RefSeq" id="WP_004617089.1">
    <property type="nucleotide sequence ID" value="NZ_ACXX02000002.1"/>
</dbReference>
<dbReference type="GO" id="GO:0012505">
    <property type="term" value="C:endomembrane system"/>
    <property type="evidence" value="ECO:0007669"/>
    <property type="project" value="UniProtKB-SubCell"/>
</dbReference>
<keyword evidence="4 5" id="KW-0472">Membrane</keyword>
<dbReference type="STRING" id="588581.Cpap_3457"/>
<comment type="subcellular location">
    <subcellularLocation>
        <location evidence="1">Endomembrane system</location>
        <topology evidence="1">Multi-pass membrane protein</topology>
    </subcellularLocation>
</comment>
<keyword evidence="3 5" id="KW-1133">Transmembrane helix</keyword>
<keyword evidence="6" id="KW-0808">Transferase</keyword>
<dbReference type="eggNOG" id="COG2020">
    <property type="taxonomic scope" value="Bacteria"/>
</dbReference>
<evidence type="ECO:0000256" key="2">
    <source>
        <dbReference type="ARBA" id="ARBA00022692"/>
    </source>
</evidence>
<evidence type="ECO:0000256" key="5">
    <source>
        <dbReference type="SAM" id="Phobius"/>
    </source>
</evidence>
<name>F1T946_9FIRM</name>
<keyword evidence="2 5" id="KW-0812">Transmembrane</keyword>
<keyword evidence="7" id="KW-1185">Reference proteome</keyword>
<dbReference type="GO" id="GO:0008168">
    <property type="term" value="F:methyltransferase activity"/>
    <property type="evidence" value="ECO:0007669"/>
    <property type="project" value="UniProtKB-KW"/>
</dbReference>
<comment type="caution">
    <text evidence="6">The sequence shown here is derived from an EMBL/GenBank/DDBJ whole genome shotgun (WGS) entry which is preliminary data.</text>
</comment>
<feature type="transmembrane region" description="Helical" evidence="5">
    <location>
        <begin position="21"/>
        <end position="43"/>
    </location>
</feature>
<dbReference type="PANTHER" id="PTHR12714">
    <property type="entry name" value="PROTEIN-S ISOPRENYLCYSTEINE O-METHYLTRANSFERASE"/>
    <property type="match status" value="1"/>
</dbReference>
<evidence type="ECO:0000256" key="3">
    <source>
        <dbReference type="ARBA" id="ARBA00022989"/>
    </source>
</evidence>
<dbReference type="Gene3D" id="1.20.120.1630">
    <property type="match status" value="1"/>
</dbReference>